<proteinExistence type="predicted"/>
<organism evidence="2 3">
    <name type="scientific">Paenibacillus ginsengarvi</name>
    <dbReference type="NCBI Taxonomy" id="400777"/>
    <lineage>
        <taxon>Bacteria</taxon>
        <taxon>Bacillati</taxon>
        <taxon>Bacillota</taxon>
        <taxon>Bacilli</taxon>
        <taxon>Bacillales</taxon>
        <taxon>Paenibacillaceae</taxon>
        <taxon>Paenibacillus</taxon>
    </lineage>
</organism>
<sequence>MDQRQSRLESDLSQTDQAYLSSVKVDSKKNRPAEISKKAAENDPEWRQFVRNELESMKNPGKTERDRTSKEAEAGTGGLPSLDQAASLLIEKVPFEKLLKSTMKYFMKKSKKRKKRRKK</sequence>
<feature type="compositionally biased region" description="Polar residues" evidence="1">
    <location>
        <begin position="11"/>
        <end position="20"/>
    </location>
</feature>
<evidence type="ECO:0000313" key="2">
    <source>
        <dbReference type="EMBL" id="RKN85318.1"/>
    </source>
</evidence>
<gene>
    <name evidence="2" type="ORF">D7M11_09550</name>
</gene>
<dbReference type="Proteomes" id="UP000282311">
    <property type="component" value="Unassembled WGS sequence"/>
</dbReference>
<feature type="compositionally biased region" description="Basic and acidic residues" evidence="1">
    <location>
        <begin position="25"/>
        <end position="73"/>
    </location>
</feature>
<feature type="compositionally biased region" description="Basic and acidic residues" evidence="1">
    <location>
        <begin position="1"/>
        <end position="10"/>
    </location>
</feature>
<name>A0A3B0CKR0_9BACL</name>
<dbReference type="AlphaFoldDB" id="A0A3B0CKR0"/>
<dbReference type="OrthoDB" id="9881466at2"/>
<reference evidence="2 3" key="1">
    <citation type="journal article" date="2007" name="Int. J. Syst. Evol. Microbiol.">
        <title>Paenibacillus ginsengarvi sp. nov., isolated from soil from ginseng cultivation.</title>
        <authorList>
            <person name="Yoon M.H."/>
            <person name="Ten L.N."/>
            <person name="Im W.T."/>
        </authorList>
    </citation>
    <scope>NUCLEOTIDE SEQUENCE [LARGE SCALE GENOMIC DNA]</scope>
    <source>
        <strain evidence="2 3">KCTC 13059</strain>
    </source>
</reference>
<dbReference type="RefSeq" id="WP_120746970.1">
    <property type="nucleotide sequence ID" value="NZ_RBAH01000005.1"/>
</dbReference>
<keyword evidence="3" id="KW-1185">Reference proteome</keyword>
<protein>
    <submittedName>
        <fullName evidence="2">Uncharacterized protein</fullName>
    </submittedName>
</protein>
<dbReference type="EMBL" id="RBAH01000005">
    <property type="protein sequence ID" value="RKN85318.1"/>
    <property type="molecule type" value="Genomic_DNA"/>
</dbReference>
<comment type="caution">
    <text evidence="2">The sequence shown here is derived from an EMBL/GenBank/DDBJ whole genome shotgun (WGS) entry which is preliminary data.</text>
</comment>
<evidence type="ECO:0000313" key="3">
    <source>
        <dbReference type="Proteomes" id="UP000282311"/>
    </source>
</evidence>
<feature type="region of interest" description="Disordered" evidence="1">
    <location>
        <begin position="1"/>
        <end position="82"/>
    </location>
</feature>
<evidence type="ECO:0000256" key="1">
    <source>
        <dbReference type="SAM" id="MobiDB-lite"/>
    </source>
</evidence>
<accession>A0A3B0CKR0</accession>